<dbReference type="RefSeq" id="XP_018027074.1">
    <property type="nucleotide sequence ID" value="XM_018171585.2"/>
</dbReference>
<feature type="region of interest" description="Disordered" evidence="2">
    <location>
        <begin position="437"/>
        <end position="459"/>
    </location>
</feature>
<dbReference type="Gene3D" id="3.30.1370.10">
    <property type="entry name" value="K Homology domain, type 1"/>
    <property type="match status" value="1"/>
</dbReference>
<dbReference type="Pfam" id="PF22675">
    <property type="entry name" value="KH-I_KHDC4-BBP"/>
    <property type="match status" value="1"/>
</dbReference>
<dbReference type="InterPro" id="IPR036612">
    <property type="entry name" value="KH_dom_type_1_sf"/>
</dbReference>
<dbReference type="KEGG" id="hazt:108682425"/>
<dbReference type="GO" id="GO:0003729">
    <property type="term" value="F:mRNA binding"/>
    <property type="evidence" value="ECO:0007669"/>
    <property type="project" value="TreeGrafter"/>
</dbReference>
<dbReference type="AlphaFoldDB" id="A0A8B7PLK7"/>
<evidence type="ECO:0000256" key="2">
    <source>
        <dbReference type="SAM" id="MobiDB-lite"/>
    </source>
</evidence>
<feature type="domain" description="K Homology" evidence="3">
    <location>
        <begin position="131"/>
        <end position="230"/>
    </location>
</feature>
<proteinExistence type="predicted"/>
<name>A0A8B7PLK7_HYAAZ</name>
<sequence length="459" mass="50884">MIMTGLVANSTVHKVKARKQEDFVDKSESEITPAFSCVADQTLVDISALGQDDRSLSDNIDNCVNMNNHSNSSSSVNINGANSSLNNGVVNSNAINNGASCAREVNGQKSTGLRRSRSDLRYVDVIRERPIRVTAKVLVPVREHPKFNFVGKLLGPKGNSMKRLQEETLTKMAVLGRGSMRDKQKEEELRASGDPKYLHLLEDLHVEITAFAPPAEAHARIAYSLAEIRRYLVPDNNDDIRKQQIREMEFIGDRKDGLKVVDGGGETLNGHGGPGLGRMDGEDRSGRPASPTDLRRSDPGSPCSASRLASPMTGNILSSLHHHPLPPPLPLTHPHHRSHSSHSPIGPVHSPLGQSPLNHHPHDLPPPRLLPWGYGSSRRRVLTILDKARTALDHTYEQESYSDYYYEEYDDYGGMEDYRDIYSPDCYDSGGGWPRYKPLLTPGRDRPGRCRSSPYSRPK</sequence>
<dbReference type="InterPro" id="IPR055256">
    <property type="entry name" value="KH_1_KHDC4/BBP-like"/>
</dbReference>
<dbReference type="PANTHER" id="PTHR11208:SF42">
    <property type="entry name" value="QUAKING RELATED 54B, ISOFORM E"/>
    <property type="match status" value="1"/>
</dbReference>
<dbReference type="GO" id="GO:0000381">
    <property type="term" value="P:regulation of alternative mRNA splicing, via spliceosome"/>
    <property type="evidence" value="ECO:0007669"/>
    <property type="project" value="TreeGrafter"/>
</dbReference>
<evidence type="ECO:0000259" key="3">
    <source>
        <dbReference type="SMART" id="SM00322"/>
    </source>
</evidence>
<dbReference type="OrthoDB" id="6777263at2759"/>
<dbReference type="SUPFAM" id="SSF54791">
    <property type="entry name" value="Eukaryotic type KH-domain (KH-domain type I)"/>
    <property type="match status" value="1"/>
</dbReference>
<dbReference type="InterPro" id="IPR004087">
    <property type="entry name" value="KH_dom"/>
</dbReference>
<protein>
    <submittedName>
        <fullName evidence="5">KH domain-containing, RNA-binding, signal transduction-associated protein 3</fullName>
    </submittedName>
</protein>
<dbReference type="InterPro" id="IPR045071">
    <property type="entry name" value="BBP-like"/>
</dbReference>
<dbReference type="PANTHER" id="PTHR11208">
    <property type="entry name" value="RNA-BINDING PROTEIN RELATED"/>
    <property type="match status" value="1"/>
</dbReference>
<evidence type="ECO:0000313" key="4">
    <source>
        <dbReference type="Proteomes" id="UP000694843"/>
    </source>
</evidence>
<evidence type="ECO:0000313" key="5">
    <source>
        <dbReference type="RefSeq" id="XP_018027074.1"/>
    </source>
</evidence>
<feature type="compositionally biased region" description="Gly residues" evidence="2">
    <location>
        <begin position="262"/>
        <end position="278"/>
    </location>
</feature>
<organism evidence="4 5">
    <name type="scientific">Hyalella azteca</name>
    <name type="common">Amphipod</name>
    <dbReference type="NCBI Taxonomy" id="294128"/>
    <lineage>
        <taxon>Eukaryota</taxon>
        <taxon>Metazoa</taxon>
        <taxon>Ecdysozoa</taxon>
        <taxon>Arthropoda</taxon>
        <taxon>Crustacea</taxon>
        <taxon>Multicrustacea</taxon>
        <taxon>Malacostraca</taxon>
        <taxon>Eumalacostraca</taxon>
        <taxon>Peracarida</taxon>
        <taxon>Amphipoda</taxon>
        <taxon>Senticaudata</taxon>
        <taxon>Talitrida</taxon>
        <taxon>Talitroidea</taxon>
        <taxon>Hyalellidae</taxon>
        <taxon>Hyalella</taxon>
    </lineage>
</organism>
<gene>
    <name evidence="5" type="primary">LOC108682425</name>
</gene>
<evidence type="ECO:0000256" key="1">
    <source>
        <dbReference type="ARBA" id="ARBA00022884"/>
    </source>
</evidence>
<keyword evidence="1" id="KW-0694">RNA-binding</keyword>
<dbReference type="GO" id="GO:0005634">
    <property type="term" value="C:nucleus"/>
    <property type="evidence" value="ECO:0007669"/>
    <property type="project" value="TreeGrafter"/>
</dbReference>
<dbReference type="CDD" id="cd22384">
    <property type="entry name" value="KH-I_KHDRBS"/>
    <property type="match status" value="1"/>
</dbReference>
<dbReference type="Proteomes" id="UP000694843">
    <property type="component" value="Unplaced"/>
</dbReference>
<dbReference type="GeneID" id="108682425"/>
<dbReference type="SMART" id="SM00322">
    <property type="entry name" value="KH"/>
    <property type="match status" value="1"/>
</dbReference>
<feature type="region of interest" description="Disordered" evidence="2">
    <location>
        <begin position="257"/>
        <end position="364"/>
    </location>
</feature>
<reference evidence="5" key="1">
    <citation type="submission" date="2025-08" db="UniProtKB">
        <authorList>
            <consortium name="RefSeq"/>
        </authorList>
    </citation>
    <scope>IDENTIFICATION</scope>
    <source>
        <tissue evidence="5">Whole organism</tissue>
    </source>
</reference>
<accession>A0A8B7PLK7</accession>
<keyword evidence="4" id="KW-1185">Reference proteome</keyword>